<dbReference type="GO" id="GO:0007165">
    <property type="term" value="P:signal transduction"/>
    <property type="evidence" value="ECO:0007669"/>
    <property type="project" value="TreeGrafter"/>
</dbReference>
<dbReference type="PROSITE" id="PS00629">
    <property type="entry name" value="IMP_1"/>
    <property type="match status" value="1"/>
</dbReference>
<keyword evidence="3 4" id="KW-0460">Magnesium</keyword>
<protein>
    <submittedName>
        <fullName evidence="5">Fructose-1,6-bisphosphatase/inositol monophosphatase family enzyme</fullName>
    </submittedName>
</protein>
<dbReference type="GeneID" id="78293752"/>
<evidence type="ECO:0000256" key="4">
    <source>
        <dbReference type="PIRSR" id="PIRSR600760-2"/>
    </source>
</evidence>
<feature type="binding site" evidence="4">
    <location>
        <position position="212"/>
    </location>
    <ligand>
        <name>Mg(2+)</name>
        <dbReference type="ChEBI" id="CHEBI:18420"/>
        <label>1</label>
        <note>catalytic</note>
    </ligand>
</feature>
<dbReference type="Gene3D" id="3.30.540.10">
    <property type="entry name" value="Fructose-1,6-Bisphosphatase, subunit A, domain 1"/>
    <property type="match status" value="1"/>
</dbReference>
<dbReference type="PANTHER" id="PTHR20854">
    <property type="entry name" value="INOSITOL MONOPHOSPHATASE"/>
    <property type="match status" value="1"/>
</dbReference>
<accession>A0A2U1BBJ0</accession>
<comment type="caution">
    <text evidence="5">The sequence shown here is derived from an EMBL/GenBank/DDBJ whole genome shotgun (WGS) entry which is preliminary data.</text>
</comment>
<name>A0A2U1BBJ0_9BACT</name>
<sequence length="282" mass="30967">MNHWKLDNIFECLRQAGAVALKFRCAAEVALKPDHTVVTIADREIEAMLAAKFNRPEAGCYMIGEESIAECSEAYLQEAFRNLCYVVDPIDGTAPYSTDVPLWGISIGLMENGVLTEGAIYLPGPDEALVSCRGTIWSAKRLQGNSPEVAPFEAVRTPLGQAGHISVGQFAAKHWDIRLPNQIFAWSSCVGSGYYLLKGLLLAYVLRSKLWDLAGVMPLVKAAGFEARFPDGAPFDFRIASGGQFALDAAGPHRWRLNDDLIIAPDREAIDYIRNHVTLIQV</sequence>
<dbReference type="AlphaFoldDB" id="A0A2U1BBJ0"/>
<feature type="binding site" evidence="4">
    <location>
        <position position="91"/>
    </location>
    <ligand>
        <name>Mg(2+)</name>
        <dbReference type="ChEBI" id="CHEBI:18420"/>
        <label>1</label>
        <note>catalytic</note>
    </ligand>
</feature>
<feature type="binding site" evidence="4">
    <location>
        <position position="88"/>
    </location>
    <ligand>
        <name>Mg(2+)</name>
        <dbReference type="ChEBI" id="CHEBI:18420"/>
        <label>1</label>
        <note>catalytic</note>
    </ligand>
</feature>
<dbReference type="RefSeq" id="WP_165832749.1">
    <property type="nucleotide sequence ID" value="NZ_QEKH01000001.1"/>
</dbReference>
<comment type="cofactor">
    <cofactor evidence="4">
        <name>Mg(2+)</name>
        <dbReference type="ChEBI" id="CHEBI:18420"/>
    </cofactor>
</comment>
<evidence type="ECO:0000313" key="6">
    <source>
        <dbReference type="Proteomes" id="UP000245959"/>
    </source>
</evidence>
<feature type="binding site" evidence="4">
    <location>
        <position position="90"/>
    </location>
    <ligand>
        <name>Mg(2+)</name>
        <dbReference type="ChEBI" id="CHEBI:18420"/>
        <label>2</label>
    </ligand>
</feature>
<evidence type="ECO:0000313" key="5">
    <source>
        <dbReference type="EMBL" id="PVY46026.1"/>
    </source>
</evidence>
<dbReference type="EMBL" id="QEKH01000001">
    <property type="protein sequence ID" value="PVY46026.1"/>
    <property type="molecule type" value="Genomic_DNA"/>
</dbReference>
<keyword evidence="1 4" id="KW-0479">Metal-binding</keyword>
<evidence type="ECO:0000256" key="1">
    <source>
        <dbReference type="ARBA" id="ARBA00022723"/>
    </source>
</evidence>
<proteinExistence type="predicted"/>
<dbReference type="SUPFAM" id="SSF56655">
    <property type="entry name" value="Carbohydrate phosphatase"/>
    <property type="match status" value="1"/>
</dbReference>
<dbReference type="GO" id="GO:0046872">
    <property type="term" value="F:metal ion binding"/>
    <property type="evidence" value="ECO:0007669"/>
    <property type="project" value="UniProtKB-KW"/>
</dbReference>
<evidence type="ECO:0000256" key="3">
    <source>
        <dbReference type="ARBA" id="ARBA00022842"/>
    </source>
</evidence>
<dbReference type="GO" id="GO:0008934">
    <property type="term" value="F:inositol monophosphate 1-phosphatase activity"/>
    <property type="evidence" value="ECO:0007669"/>
    <property type="project" value="TreeGrafter"/>
</dbReference>
<organism evidence="5 6">
    <name type="scientific">Victivallis vadensis</name>
    <dbReference type="NCBI Taxonomy" id="172901"/>
    <lineage>
        <taxon>Bacteria</taxon>
        <taxon>Pseudomonadati</taxon>
        <taxon>Lentisphaerota</taxon>
        <taxon>Lentisphaeria</taxon>
        <taxon>Victivallales</taxon>
        <taxon>Victivallaceae</taxon>
        <taxon>Victivallis</taxon>
    </lineage>
</organism>
<reference evidence="5 6" key="1">
    <citation type="submission" date="2018-04" db="EMBL/GenBank/DDBJ databases">
        <title>Genomic Encyclopedia of Type Strains, Phase IV (KMG-IV): sequencing the most valuable type-strain genomes for metagenomic binning, comparative biology and taxonomic classification.</title>
        <authorList>
            <person name="Goeker M."/>
        </authorList>
    </citation>
    <scope>NUCLEOTIDE SEQUENCE [LARGE SCALE GENOMIC DNA]</scope>
    <source>
        <strain evidence="5 6">DSM 14823</strain>
    </source>
</reference>
<gene>
    <name evidence="5" type="ORF">C8D82_101225</name>
</gene>
<dbReference type="InterPro" id="IPR020583">
    <property type="entry name" value="Inositol_monoP_metal-BS"/>
</dbReference>
<evidence type="ECO:0000256" key="2">
    <source>
        <dbReference type="ARBA" id="ARBA00022801"/>
    </source>
</evidence>
<keyword evidence="6" id="KW-1185">Reference proteome</keyword>
<dbReference type="Pfam" id="PF00459">
    <property type="entry name" value="Inositol_P"/>
    <property type="match status" value="1"/>
</dbReference>
<dbReference type="GO" id="GO:0006020">
    <property type="term" value="P:inositol metabolic process"/>
    <property type="evidence" value="ECO:0007669"/>
    <property type="project" value="TreeGrafter"/>
</dbReference>
<dbReference type="Proteomes" id="UP000245959">
    <property type="component" value="Unassembled WGS sequence"/>
</dbReference>
<feature type="binding site" evidence="4">
    <location>
        <position position="65"/>
    </location>
    <ligand>
        <name>Mg(2+)</name>
        <dbReference type="ChEBI" id="CHEBI:18420"/>
        <label>1</label>
        <note>catalytic</note>
    </ligand>
</feature>
<keyword evidence="2" id="KW-0378">Hydrolase</keyword>
<dbReference type="InterPro" id="IPR000760">
    <property type="entry name" value="Inositol_monophosphatase-like"/>
</dbReference>
<dbReference type="PANTHER" id="PTHR20854:SF4">
    <property type="entry name" value="INOSITOL-1-MONOPHOSPHATASE-RELATED"/>
    <property type="match status" value="1"/>
</dbReference>